<dbReference type="AlphaFoldDB" id="A0A8X6T172"/>
<accession>A0A8X6T172</accession>
<protein>
    <submittedName>
        <fullName evidence="1">Uncharacterized protein</fullName>
    </submittedName>
</protein>
<dbReference type="EMBL" id="BMAU01021357">
    <property type="protein sequence ID" value="GFY21388.1"/>
    <property type="molecule type" value="Genomic_DNA"/>
</dbReference>
<keyword evidence="2" id="KW-1185">Reference proteome</keyword>
<evidence type="ECO:0000313" key="1">
    <source>
        <dbReference type="EMBL" id="GFY21388.1"/>
    </source>
</evidence>
<proteinExistence type="predicted"/>
<comment type="caution">
    <text evidence="1">The sequence shown here is derived from an EMBL/GenBank/DDBJ whole genome shotgun (WGS) entry which is preliminary data.</text>
</comment>
<organism evidence="1 2">
    <name type="scientific">Trichonephila clavipes</name>
    <name type="common">Golden silk orbweaver</name>
    <name type="synonym">Nephila clavipes</name>
    <dbReference type="NCBI Taxonomy" id="2585209"/>
    <lineage>
        <taxon>Eukaryota</taxon>
        <taxon>Metazoa</taxon>
        <taxon>Ecdysozoa</taxon>
        <taxon>Arthropoda</taxon>
        <taxon>Chelicerata</taxon>
        <taxon>Arachnida</taxon>
        <taxon>Araneae</taxon>
        <taxon>Araneomorphae</taxon>
        <taxon>Entelegynae</taxon>
        <taxon>Araneoidea</taxon>
        <taxon>Nephilidae</taxon>
        <taxon>Trichonephila</taxon>
    </lineage>
</organism>
<reference evidence="1" key="1">
    <citation type="submission" date="2020-08" db="EMBL/GenBank/DDBJ databases">
        <title>Multicomponent nature underlies the extraordinary mechanical properties of spider dragline silk.</title>
        <authorList>
            <person name="Kono N."/>
            <person name="Nakamura H."/>
            <person name="Mori M."/>
            <person name="Yoshida Y."/>
            <person name="Ohtoshi R."/>
            <person name="Malay A.D."/>
            <person name="Moran D.A.P."/>
            <person name="Tomita M."/>
            <person name="Numata K."/>
            <person name="Arakawa K."/>
        </authorList>
    </citation>
    <scope>NUCLEOTIDE SEQUENCE</scope>
</reference>
<name>A0A8X6T172_TRICX</name>
<evidence type="ECO:0000313" key="2">
    <source>
        <dbReference type="Proteomes" id="UP000887159"/>
    </source>
</evidence>
<sequence length="130" mass="14231">MGLHNIKPVVGGDVPLDREGKVEMATTERPHTYTIVITIQIESGFITENDLVLFGCTRHLALIRTDTEARIEGSACVWMVENEAVDVLLAYRMKIRPVEGIVSLIAMSLLPNGPNTSSQSQNDQGVELLA</sequence>
<gene>
    <name evidence="1" type="ORF">TNCV_3994321</name>
</gene>
<dbReference type="Proteomes" id="UP000887159">
    <property type="component" value="Unassembled WGS sequence"/>
</dbReference>